<protein>
    <recommendedName>
        <fullName evidence="4">Probable multidrug resistance protein NorM</fullName>
    </recommendedName>
    <alternativeName>
        <fullName evidence="12">Multidrug-efflux transporter</fullName>
    </alternativeName>
</protein>
<comment type="subcellular location">
    <subcellularLocation>
        <location evidence="2">Cell membrane</location>
        <topology evidence="2">Multi-pass membrane protein</topology>
    </subcellularLocation>
</comment>
<keyword evidence="5" id="KW-0813">Transport</keyword>
<dbReference type="PANTHER" id="PTHR43298:SF2">
    <property type="entry name" value="FMN_FAD EXPORTER YEEO-RELATED"/>
    <property type="match status" value="1"/>
</dbReference>
<evidence type="ECO:0000256" key="7">
    <source>
        <dbReference type="ARBA" id="ARBA00022475"/>
    </source>
</evidence>
<evidence type="ECO:0000256" key="11">
    <source>
        <dbReference type="ARBA" id="ARBA00023136"/>
    </source>
</evidence>
<keyword evidence="9 13" id="KW-1133">Transmembrane helix</keyword>
<gene>
    <name evidence="14" type="ORF">NE663_06280</name>
</gene>
<feature type="transmembrane region" description="Helical" evidence="13">
    <location>
        <begin position="167"/>
        <end position="191"/>
    </location>
</feature>
<sequence>MRQHVDLLKGNITTALGKLSIPIMATSFIQMAYNMIDMIWLGKVGSGAVAAVGAAGMYMWLSNGLATLAKMGGQVKVGQSLGAQNYDDARMYSKGALQLGIVFALACGVLTLFAADQMIGFFRLNQASVIQDAIIYLQITCGLVVFNFMNQILTGILTAMGNSRSSFVATSIGLLINLVLDPLFIFGFGMIPAMGVAGAAIATVLAQFVVFVIFLAVIRKETAMFHDLRLWKAASKKHVLTMVSIGLPSALQSMLFSGISMIIARMIAVWGDGAVAVQKVGSQIESISWMAAEGFAAAVNSFVAQNYGAKQYERVRKGYRTSMLIVSLWGLFCSVVLIVFPEWIFRIFLSETEVMQMGIDYLRILGVSELFMCIEITTAGAFSGMGKTIPPSIVSIVLTAARIPTAYLLAETALGLNGVWWSISLSSVLKGIVLVGWFMWFIHRHLPLQKKAGEAVALPEEQV</sequence>
<dbReference type="Pfam" id="PF01554">
    <property type="entry name" value="MatE"/>
    <property type="match status" value="2"/>
</dbReference>
<evidence type="ECO:0000256" key="1">
    <source>
        <dbReference type="ARBA" id="ARBA00003408"/>
    </source>
</evidence>
<accession>A0ABT1SLH6</accession>
<evidence type="ECO:0000256" key="4">
    <source>
        <dbReference type="ARBA" id="ARBA00020268"/>
    </source>
</evidence>
<evidence type="ECO:0000313" key="14">
    <source>
        <dbReference type="EMBL" id="MCQ5121868.1"/>
    </source>
</evidence>
<feature type="transmembrane region" description="Helical" evidence="13">
    <location>
        <begin position="135"/>
        <end position="160"/>
    </location>
</feature>
<evidence type="ECO:0000313" key="15">
    <source>
        <dbReference type="Proteomes" id="UP001524435"/>
    </source>
</evidence>
<keyword evidence="15" id="KW-1185">Reference proteome</keyword>
<dbReference type="InterPro" id="IPR048279">
    <property type="entry name" value="MdtK-like"/>
</dbReference>
<evidence type="ECO:0000256" key="13">
    <source>
        <dbReference type="SAM" id="Phobius"/>
    </source>
</evidence>
<dbReference type="InterPro" id="IPR050222">
    <property type="entry name" value="MATE_MdtK"/>
</dbReference>
<evidence type="ECO:0000256" key="6">
    <source>
        <dbReference type="ARBA" id="ARBA00022449"/>
    </source>
</evidence>
<evidence type="ECO:0000256" key="12">
    <source>
        <dbReference type="ARBA" id="ARBA00031636"/>
    </source>
</evidence>
<dbReference type="PIRSF" id="PIRSF006603">
    <property type="entry name" value="DinF"/>
    <property type="match status" value="1"/>
</dbReference>
<feature type="transmembrane region" description="Helical" evidence="13">
    <location>
        <begin position="96"/>
        <end position="115"/>
    </location>
</feature>
<dbReference type="NCBIfam" id="TIGR00797">
    <property type="entry name" value="matE"/>
    <property type="match status" value="1"/>
</dbReference>
<keyword evidence="8 13" id="KW-0812">Transmembrane</keyword>
<feature type="transmembrane region" description="Helical" evidence="13">
    <location>
        <begin position="361"/>
        <end position="382"/>
    </location>
</feature>
<organism evidence="14 15">
    <name type="scientific">Massilicoli timonensis</name>
    <dbReference type="NCBI Taxonomy" id="2015901"/>
    <lineage>
        <taxon>Bacteria</taxon>
        <taxon>Bacillati</taxon>
        <taxon>Bacillota</taxon>
        <taxon>Erysipelotrichia</taxon>
        <taxon>Erysipelotrichales</taxon>
        <taxon>Erysipelotrichaceae</taxon>
        <taxon>Massilicoli</taxon>
    </lineage>
</organism>
<dbReference type="CDD" id="cd13140">
    <property type="entry name" value="MATE_like_1"/>
    <property type="match status" value="1"/>
</dbReference>
<proteinExistence type="inferred from homology"/>
<feature type="transmembrane region" description="Helical" evidence="13">
    <location>
        <begin position="389"/>
        <end position="407"/>
    </location>
</feature>
<evidence type="ECO:0000256" key="10">
    <source>
        <dbReference type="ARBA" id="ARBA00023065"/>
    </source>
</evidence>
<evidence type="ECO:0000256" key="3">
    <source>
        <dbReference type="ARBA" id="ARBA00010199"/>
    </source>
</evidence>
<dbReference type="Proteomes" id="UP001524435">
    <property type="component" value="Unassembled WGS sequence"/>
</dbReference>
<evidence type="ECO:0000256" key="8">
    <source>
        <dbReference type="ARBA" id="ARBA00022692"/>
    </source>
</evidence>
<feature type="transmembrane region" description="Helical" evidence="13">
    <location>
        <begin position="419"/>
        <end position="442"/>
    </location>
</feature>
<comment type="caution">
    <text evidence="14">The sequence shown here is derived from an EMBL/GenBank/DDBJ whole genome shotgun (WGS) entry which is preliminary data.</text>
</comment>
<comment type="similarity">
    <text evidence="3">Belongs to the multi antimicrobial extrusion (MATE) (TC 2.A.66.1) family.</text>
</comment>
<name>A0ABT1SLH6_9FIRM</name>
<reference evidence="14 15" key="1">
    <citation type="submission" date="2022-06" db="EMBL/GenBank/DDBJ databases">
        <title>Isolation of gut microbiota from human fecal samples.</title>
        <authorList>
            <person name="Pamer E.G."/>
            <person name="Barat B."/>
            <person name="Waligurski E."/>
            <person name="Medina S."/>
            <person name="Paddock L."/>
            <person name="Mostad J."/>
        </authorList>
    </citation>
    <scope>NUCLEOTIDE SEQUENCE [LARGE SCALE GENOMIC DNA]</scope>
    <source>
        <strain evidence="14 15">DFI.6.1</strain>
    </source>
</reference>
<evidence type="ECO:0000256" key="9">
    <source>
        <dbReference type="ARBA" id="ARBA00022989"/>
    </source>
</evidence>
<dbReference type="PANTHER" id="PTHR43298">
    <property type="entry name" value="MULTIDRUG RESISTANCE PROTEIN NORM-RELATED"/>
    <property type="match status" value="1"/>
</dbReference>
<evidence type="ECO:0000256" key="5">
    <source>
        <dbReference type="ARBA" id="ARBA00022448"/>
    </source>
</evidence>
<feature type="transmembrane region" description="Helical" evidence="13">
    <location>
        <begin position="39"/>
        <end position="61"/>
    </location>
</feature>
<keyword evidence="11 13" id="KW-0472">Membrane</keyword>
<keyword evidence="10" id="KW-0406">Ion transport</keyword>
<dbReference type="InterPro" id="IPR002528">
    <property type="entry name" value="MATE_fam"/>
</dbReference>
<evidence type="ECO:0000256" key="2">
    <source>
        <dbReference type="ARBA" id="ARBA00004651"/>
    </source>
</evidence>
<keyword evidence="6" id="KW-0050">Antiport</keyword>
<feature type="transmembrane region" description="Helical" evidence="13">
    <location>
        <begin position="197"/>
        <end position="218"/>
    </location>
</feature>
<feature type="transmembrane region" description="Helical" evidence="13">
    <location>
        <begin position="321"/>
        <end position="341"/>
    </location>
</feature>
<comment type="function">
    <text evidence="1">Multidrug efflux pump.</text>
</comment>
<keyword evidence="7" id="KW-1003">Cell membrane</keyword>
<feature type="transmembrane region" description="Helical" evidence="13">
    <location>
        <begin position="239"/>
        <end position="267"/>
    </location>
</feature>
<dbReference type="EMBL" id="JANGCH010000007">
    <property type="protein sequence ID" value="MCQ5121868.1"/>
    <property type="molecule type" value="Genomic_DNA"/>
</dbReference>
<dbReference type="RefSeq" id="WP_256197786.1">
    <property type="nucleotide sequence ID" value="NZ_JANGCH010000007.1"/>
</dbReference>